<reference evidence="3 4" key="1">
    <citation type="submission" date="2012-08" db="EMBL/GenBank/DDBJ databases">
        <title>Whole genome shotgun sequence of Gordonia namibiensis NBRC 108229.</title>
        <authorList>
            <person name="Isaki-Nakamura S."/>
            <person name="Hosoyama A."/>
            <person name="Tsuchikane K."/>
            <person name="Katsumata H."/>
            <person name="Baba S."/>
            <person name="Yamazaki S."/>
            <person name="Fujita N."/>
        </authorList>
    </citation>
    <scope>NUCLEOTIDE SEQUENCE [LARGE SCALE GENOMIC DNA]</scope>
    <source>
        <strain evidence="3 4">NBRC 108229</strain>
    </source>
</reference>
<evidence type="ECO:0000313" key="3">
    <source>
        <dbReference type="EMBL" id="GAB98826.1"/>
    </source>
</evidence>
<keyword evidence="2" id="KW-0812">Transmembrane</keyword>
<evidence type="ECO:0000256" key="2">
    <source>
        <dbReference type="SAM" id="Phobius"/>
    </source>
</evidence>
<keyword evidence="2" id="KW-1133">Transmembrane helix</keyword>
<feature type="transmembrane region" description="Helical" evidence="2">
    <location>
        <begin position="59"/>
        <end position="79"/>
    </location>
</feature>
<name>K6WYG5_9ACTN</name>
<dbReference type="EMBL" id="BAHE01000003">
    <property type="protein sequence ID" value="GAB98826.1"/>
    <property type="molecule type" value="Genomic_DNA"/>
</dbReference>
<dbReference type="AlphaFoldDB" id="K6WYG5"/>
<gene>
    <name evidence="3" type="ORF">GONAM_03_00050</name>
</gene>
<comment type="caution">
    <text evidence="3">The sequence shown here is derived from an EMBL/GenBank/DDBJ whole genome shotgun (WGS) entry which is preliminary data.</text>
</comment>
<proteinExistence type="predicted"/>
<keyword evidence="4" id="KW-1185">Reference proteome</keyword>
<evidence type="ECO:0000313" key="4">
    <source>
        <dbReference type="Proteomes" id="UP000035058"/>
    </source>
</evidence>
<evidence type="ECO:0000256" key="1">
    <source>
        <dbReference type="SAM" id="MobiDB-lite"/>
    </source>
</evidence>
<feature type="region of interest" description="Disordered" evidence="1">
    <location>
        <begin position="1"/>
        <end position="33"/>
    </location>
</feature>
<feature type="compositionally biased region" description="Polar residues" evidence="1">
    <location>
        <begin position="1"/>
        <end position="11"/>
    </location>
</feature>
<accession>K6WYG5</accession>
<sequence length="82" mass="8848">MNNANSSNTAADPSFEVRSSEWAPATSTTPQPPAIEPAKVVYRYEYKDPYAPMSTRKQVILGCAISLVVIAFMVAALVIGSR</sequence>
<keyword evidence="2" id="KW-0472">Membrane</keyword>
<dbReference type="RefSeq" id="WP_006865104.1">
    <property type="nucleotide sequence ID" value="NZ_BAHE01000003.1"/>
</dbReference>
<organism evidence="3 4">
    <name type="scientific">Gordonia namibiensis NBRC 108229</name>
    <dbReference type="NCBI Taxonomy" id="1208314"/>
    <lineage>
        <taxon>Bacteria</taxon>
        <taxon>Bacillati</taxon>
        <taxon>Actinomycetota</taxon>
        <taxon>Actinomycetes</taxon>
        <taxon>Mycobacteriales</taxon>
        <taxon>Gordoniaceae</taxon>
        <taxon>Gordonia</taxon>
    </lineage>
</organism>
<protein>
    <submittedName>
        <fullName evidence="3">Uncharacterized protein</fullName>
    </submittedName>
</protein>
<dbReference type="Proteomes" id="UP000035058">
    <property type="component" value="Unassembled WGS sequence"/>
</dbReference>